<keyword evidence="1" id="KW-0472">Membrane</keyword>
<feature type="domain" description="Reverse transcriptase" evidence="2">
    <location>
        <begin position="9"/>
        <end position="245"/>
    </location>
</feature>
<protein>
    <recommendedName>
        <fullName evidence="2">Reverse transcriptase domain-containing protein</fullName>
    </recommendedName>
</protein>
<dbReference type="InterPro" id="IPR043128">
    <property type="entry name" value="Rev_trsase/Diguanyl_cyclase"/>
</dbReference>
<proteinExistence type="predicted"/>
<dbReference type="EMBL" id="JAVFWL010000003">
    <property type="protein sequence ID" value="KAK6744602.1"/>
    <property type="molecule type" value="Genomic_DNA"/>
</dbReference>
<keyword evidence="1" id="KW-1133">Transmembrane helix</keyword>
<dbReference type="InterPro" id="IPR043502">
    <property type="entry name" value="DNA/RNA_pol_sf"/>
</dbReference>
<dbReference type="InterPro" id="IPR000477">
    <property type="entry name" value="RT_dom"/>
</dbReference>
<evidence type="ECO:0000313" key="3">
    <source>
        <dbReference type="EMBL" id="KAK6744602.1"/>
    </source>
</evidence>
<dbReference type="Gene3D" id="3.30.70.270">
    <property type="match status" value="1"/>
</dbReference>
<dbReference type="SUPFAM" id="SSF56672">
    <property type="entry name" value="DNA/RNA polymerases"/>
    <property type="match status" value="1"/>
</dbReference>
<dbReference type="Proteomes" id="UP001303046">
    <property type="component" value="Unassembled WGS sequence"/>
</dbReference>
<gene>
    <name evidence="3" type="primary">Necator_chrIII.g12139</name>
    <name evidence="3" type="ORF">RB195_011373</name>
</gene>
<organism evidence="3 4">
    <name type="scientific">Necator americanus</name>
    <name type="common">Human hookworm</name>
    <dbReference type="NCBI Taxonomy" id="51031"/>
    <lineage>
        <taxon>Eukaryota</taxon>
        <taxon>Metazoa</taxon>
        <taxon>Ecdysozoa</taxon>
        <taxon>Nematoda</taxon>
        <taxon>Chromadorea</taxon>
        <taxon>Rhabditida</taxon>
        <taxon>Rhabditina</taxon>
        <taxon>Rhabditomorpha</taxon>
        <taxon>Strongyloidea</taxon>
        <taxon>Ancylostomatidae</taxon>
        <taxon>Bunostominae</taxon>
        <taxon>Necator</taxon>
    </lineage>
</organism>
<dbReference type="PROSITE" id="PS50878">
    <property type="entry name" value="RT_POL"/>
    <property type="match status" value="1"/>
</dbReference>
<name>A0ABR1D217_NECAM</name>
<dbReference type="PANTHER" id="PTHR47027:SF28">
    <property type="entry name" value="ENDONUCLEASE-REVERSE TRANSCRIPTASE"/>
    <property type="match status" value="1"/>
</dbReference>
<evidence type="ECO:0000313" key="4">
    <source>
        <dbReference type="Proteomes" id="UP001303046"/>
    </source>
</evidence>
<keyword evidence="4" id="KW-1185">Reference proteome</keyword>
<accession>A0ABR1D217</accession>
<evidence type="ECO:0000256" key="1">
    <source>
        <dbReference type="SAM" id="Phobius"/>
    </source>
</evidence>
<dbReference type="CDD" id="cd01650">
    <property type="entry name" value="RT_nLTR_like"/>
    <property type="match status" value="1"/>
</dbReference>
<sequence>MWLATLFNKIVAEGRTPDVWQTSVTVPVWKGKGDIADCTSYRPTRLLCNTMKVFERVLEARLRKIVSVSLNQCGFVKDCSTIDAIHAVRILLEKHREKNRSVHLAFLDLEKAFDRVPHELLWMSMRSHRVPEEYVRWAKLLYAKPTSVVRCAAGTSRPLPVEEIEKQHPWTLLFADDVMLASESRDDLQKQVQSWKDQLQQYGLRLNTSKTEYMECKPRVEDGSIRVDGTELNKVNCFKYLGSKVTSTGDIDQEGRARVNAAWMKWKMATGVLCDKKVPVRLKSKIYRTVVRPVALYGCECWPTTKALERVLHAMEMRMLRWTIGVTLKEKVSNDTVRSIFGVVPITEKMKEARLRWFGHVLRREEDSVAKTALKLDVSGNATGQDTCQAARLMCSVVKIHGQQAYLDAASYEEPPDFVRIFPEVNGISKEFQALYERCPQVMLTIKSCSLIANLCIQKEENLDCEHDLRDCVRQAAETQNTETCYLATNLVISLLGQTSNFYYANVSTQIINYGLFPTQNGKVQFIIVTLGIAILTVFIFSLTQIESFGHLRVVLTKRNADSGKFGASKSTTRKEET</sequence>
<keyword evidence="1" id="KW-0812">Transmembrane</keyword>
<dbReference type="PANTHER" id="PTHR47027">
    <property type="entry name" value="REVERSE TRANSCRIPTASE DOMAIN-CONTAINING PROTEIN"/>
    <property type="match status" value="1"/>
</dbReference>
<comment type="caution">
    <text evidence="3">The sequence shown here is derived from an EMBL/GenBank/DDBJ whole genome shotgun (WGS) entry which is preliminary data.</text>
</comment>
<evidence type="ECO:0000259" key="2">
    <source>
        <dbReference type="PROSITE" id="PS50878"/>
    </source>
</evidence>
<dbReference type="Pfam" id="PF00078">
    <property type="entry name" value="RVT_1"/>
    <property type="match status" value="1"/>
</dbReference>
<reference evidence="3 4" key="1">
    <citation type="submission" date="2023-08" db="EMBL/GenBank/DDBJ databases">
        <title>A Necator americanus chromosomal reference genome.</title>
        <authorList>
            <person name="Ilik V."/>
            <person name="Petrzelkova K.J."/>
            <person name="Pardy F."/>
            <person name="Fuh T."/>
            <person name="Niatou-Singa F.S."/>
            <person name="Gouil Q."/>
            <person name="Baker L."/>
            <person name="Ritchie M.E."/>
            <person name="Jex A.R."/>
            <person name="Gazzola D."/>
            <person name="Li H."/>
            <person name="Toshio Fujiwara R."/>
            <person name="Zhan B."/>
            <person name="Aroian R.V."/>
            <person name="Pafco B."/>
            <person name="Schwarz E.M."/>
        </authorList>
    </citation>
    <scope>NUCLEOTIDE SEQUENCE [LARGE SCALE GENOMIC DNA]</scope>
    <source>
        <strain evidence="3 4">Aroian</strain>
        <tissue evidence="3">Whole animal</tissue>
    </source>
</reference>
<feature type="transmembrane region" description="Helical" evidence="1">
    <location>
        <begin position="524"/>
        <end position="543"/>
    </location>
</feature>